<keyword evidence="9" id="KW-1185">Reference proteome</keyword>
<dbReference type="RefSeq" id="XP_046059300.1">
    <property type="nucleotide sequence ID" value="XM_046206646.1"/>
</dbReference>
<dbReference type="InterPro" id="IPR002553">
    <property type="entry name" value="Clathrin/coatomer_adapt-like_N"/>
</dbReference>
<dbReference type="InterPro" id="IPR026739">
    <property type="entry name" value="AP_beta"/>
</dbReference>
<evidence type="ECO:0000256" key="4">
    <source>
        <dbReference type="ARBA" id="ARBA00022927"/>
    </source>
</evidence>
<accession>A0A9P8T1Z9</accession>
<dbReference type="OrthoDB" id="10254310at2759"/>
<keyword evidence="3" id="KW-0813">Transport</keyword>
<feature type="region of interest" description="Disordered" evidence="6">
    <location>
        <begin position="750"/>
        <end position="778"/>
    </location>
</feature>
<sequence length="778" mass="88010">MAELGKNISVLLENATKNLSTTVNEAINHKNVKLPPALNLFLSNGFSHNQELSSSQIVEGLNSSISREIYVSLEYLARLMTHQNADSEVVQFFPHVIKNITSPDLKVKRLVYTILLRYNHVQQDIALLSINAIQKSLTDKNCINRALAIRTLSGIRIPAILPILILSMKKTVSDSSPLVRSATAIAITKCFLLDDSLNKNRDLSAALTDESSIPAQLYQLLETLLSDTDPKVLSSALGTFYTIFPGYMDLIHPRFTHLVSRLNFLEDSAKTVLIDLATDYSKLYLPQPTESSLCVELVLLDSKLKPFIYSSSANVVLSMIRFYYNVLPFKLNEIPLSKVLIKFLGNDESSIYILSEILYLLDRGVLSFTGSQLTNFLPLPNEIQKVSDLKLSILVRLINPQTFDMIFDELVFLVDTSNRFLKLTVIKLLNQLHATTPEQHQKIGQLFLNKLGSEKDELLVAEYVTGLRMIVQTDLQHNIDILIKLTGKLVNDSDLSSLAKASIIWLIGEFSYSQFDEPKCIAFHDYLPDLMRILVQSFRDEEYLVKLEILTALTKIISKEMYTSKQQGETYNFDNMVWKMFNLVLQFTKYDTSLDLKDRSRLIGSLLPNVVYTDPDVNANTALDFRAYYNEKSHIIEQCYEKLNEVDFSVLLFHTSKYSPVSSATIDEDNSISTYNKVTPDKLNPELLEYYNELRAQEFQLKDYGHFKSVSQSSVRQPVVVNSPVPVTAETKSAAKKYKLQTLDDFLKEKGKSGVFGGSDDEQSEDESDEESENASQI</sequence>
<reference evidence="8" key="2">
    <citation type="submission" date="2021-01" db="EMBL/GenBank/DDBJ databases">
        <authorList>
            <person name="Schikora-Tamarit M.A."/>
        </authorList>
    </citation>
    <scope>NUCLEOTIDE SEQUENCE</scope>
    <source>
        <strain evidence="8">CBS6075</strain>
    </source>
</reference>
<evidence type="ECO:0000256" key="6">
    <source>
        <dbReference type="SAM" id="MobiDB-lite"/>
    </source>
</evidence>
<dbReference type="AlphaFoldDB" id="A0A9P8T1Z9"/>
<dbReference type="GeneID" id="70237423"/>
<evidence type="ECO:0000256" key="1">
    <source>
        <dbReference type="ARBA" id="ARBA00004308"/>
    </source>
</evidence>
<dbReference type="GO" id="GO:0006886">
    <property type="term" value="P:intracellular protein transport"/>
    <property type="evidence" value="ECO:0007669"/>
    <property type="project" value="InterPro"/>
</dbReference>
<evidence type="ECO:0000256" key="2">
    <source>
        <dbReference type="ARBA" id="ARBA00006613"/>
    </source>
</evidence>
<dbReference type="Gene3D" id="1.25.10.10">
    <property type="entry name" value="Leucine-rich Repeat Variant"/>
    <property type="match status" value="1"/>
</dbReference>
<dbReference type="SUPFAM" id="SSF48371">
    <property type="entry name" value="ARM repeat"/>
    <property type="match status" value="1"/>
</dbReference>
<gene>
    <name evidence="8" type="ORF">OGAPHI_005459</name>
</gene>
<keyword evidence="5" id="KW-0472">Membrane</keyword>
<evidence type="ECO:0000259" key="7">
    <source>
        <dbReference type="Pfam" id="PF01602"/>
    </source>
</evidence>
<organism evidence="8 9">
    <name type="scientific">Ogataea philodendri</name>
    <dbReference type="NCBI Taxonomy" id="1378263"/>
    <lineage>
        <taxon>Eukaryota</taxon>
        <taxon>Fungi</taxon>
        <taxon>Dikarya</taxon>
        <taxon>Ascomycota</taxon>
        <taxon>Saccharomycotina</taxon>
        <taxon>Pichiomycetes</taxon>
        <taxon>Pichiales</taxon>
        <taxon>Pichiaceae</taxon>
        <taxon>Ogataea</taxon>
    </lineage>
</organism>
<evidence type="ECO:0000256" key="5">
    <source>
        <dbReference type="ARBA" id="ARBA00023136"/>
    </source>
</evidence>
<reference evidence="8" key="1">
    <citation type="journal article" date="2021" name="Open Biol.">
        <title>Shared evolutionary footprints suggest mitochondrial oxidative damage underlies multiple complex I losses in fungi.</title>
        <authorList>
            <person name="Schikora-Tamarit M.A."/>
            <person name="Marcet-Houben M."/>
            <person name="Nosek J."/>
            <person name="Gabaldon T."/>
        </authorList>
    </citation>
    <scope>NUCLEOTIDE SEQUENCE</scope>
    <source>
        <strain evidence="8">CBS6075</strain>
    </source>
</reference>
<keyword evidence="4" id="KW-0653">Protein transport</keyword>
<dbReference type="Pfam" id="PF01602">
    <property type="entry name" value="Adaptin_N"/>
    <property type="match status" value="1"/>
</dbReference>
<comment type="subcellular location">
    <subcellularLocation>
        <location evidence="1">Endomembrane system</location>
    </subcellularLocation>
</comment>
<evidence type="ECO:0000256" key="3">
    <source>
        <dbReference type="ARBA" id="ARBA00022448"/>
    </source>
</evidence>
<protein>
    <recommendedName>
        <fullName evidence="7">Clathrin/coatomer adaptor adaptin-like N-terminal domain-containing protein</fullName>
    </recommendedName>
</protein>
<dbReference type="InterPro" id="IPR011989">
    <property type="entry name" value="ARM-like"/>
</dbReference>
<evidence type="ECO:0000313" key="8">
    <source>
        <dbReference type="EMBL" id="KAH3662211.1"/>
    </source>
</evidence>
<comment type="similarity">
    <text evidence="2">Belongs to the adaptor complexes large subunit family.</text>
</comment>
<dbReference type="InterPro" id="IPR016024">
    <property type="entry name" value="ARM-type_fold"/>
</dbReference>
<dbReference type="GO" id="GO:0016192">
    <property type="term" value="P:vesicle-mediated transport"/>
    <property type="evidence" value="ECO:0007669"/>
    <property type="project" value="InterPro"/>
</dbReference>
<proteinExistence type="inferred from homology"/>
<dbReference type="Proteomes" id="UP000769157">
    <property type="component" value="Unassembled WGS sequence"/>
</dbReference>
<dbReference type="PANTHER" id="PTHR11134">
    <property type="entry name" value="ADAPTOR COMPLEX SUBUNIT BETA FAMILY MEMBER"/>
    <property type="match status" value="1"/>
</dbReference>
<feature type="domain" description="Clathrin/coatomer adaptor adaptin-like N-terminal" evidence="7">
    <location>
        <begin position="51"/>
        <end position="607"/>
    </location>
</feature>
<dbReference type="GO" id="GO:0012505">
    <property type="term" value="C:endomembrane system"/>
    <property type="evidence" value="ECO:0007669"/>
    <property type="project" value="UniProtKB-SubCell"/>
</dbReference>
<feature type="compositionally biased region" description="Acidic residues" evidence="6">
    <location>
        <begin position="759"/>
        <end position="778"/>
    </location>
</feature>
<evidence type="ECO:0000313" key="9">
    <source>
        <dbReference type="Proteomes" id="UP000769157"/>
    </source>
</evidence>
<comment type="caution">
    <text evidence="8">The sequence shown here is derived from an EMBL/GenBank/DDBJ whole genome shotgun (WGS) entry which is preliminary data.</text>
</comment>
<dbReference type="GO" id="GO:0030117">
    <property type="term" value="C:membrane coat"/>
    <property type="evidence" value="ECO:0007669"/>
    <property type="project" value="InterPro"/>
</dbReference>
<dbReference type="EMBL" id="JAEUBE010000378">
    <property type="protein sequence ID" value="KAH3662211.1"/>
    <property type="molecule type" value="Genomic_DNA"/>
</dbReference>
<name>A0A9P8T1Z9_9ASCO</name>